<dbReference type="AlphaFoldDB" id="A0A2G8RXW7"/>
<proteinExistence type="predicted"/>
<evidence type="ECO:0000313" key="1">
    <source>
        <dbReference type="EMBL" id="PIL26360.1"/>
    </source>
</evidence>
<reference evidence="1 2" key="1">
    <citation type="journal article" date="2015" name="Sci. Rep.">
        <title>Chromosome-level genome map provides insights into diverse defense mechanisms in the medicinal fungus Ganoderma sinense.</title>
        <authorList>
            <person name="Zhu Y."/>
            <person name="Xu J."/>
            <person name="Sun C."/>
            <person name="Zhou S."/>
            <person name="Xu H."/>
            <person name="Nelson D.R."/>
            <person name="Qian J."/>
            <person name="Song J."/>
            <person name="Luo H."/>
            <person name="Xiang L."/>
            <person name="Li Y."/>
            <person name="Xu Z."/>
            <person name="Ji A."/>
            <person name="Wang L."/>
            <person name="Lu S."/>
            <person name="Hayward A."/>
            <person name="Sun W."/>
            <person name="Li X."/>
            <person name="Schwartz D.C."/>
            <person name="Wang Y."/>
            <person name="Chen S."/>
        </authorList>
    </citation>
    <scope>NUCLEOTIDE SEQUENCE [LARGE SCALE GENOMIC DNA]</scope>
    <source>
        <strain evidence="1 2">ZZ0214-1</strain>
    </source>
</reference>
<dbReference type="STRING" id="1077348.A0A2G8RXW7"/>
<comment type="caution">
    <text evidence="1">The sequence shown here is derived from an EMBL/GenBank/DDBJ whole genome shotgun (WGS) entry which is preliminary data.</text>
</comment>
<sequence>MSTQFLRRVSDVGLVSATQTLPLPFPPNHQPPPAGDGDVVIMPDPEMMALASDIRELSLILSANDHNWRPPQPNQGPVQDDLSKALTDISSILSTDADAPVAVLGSMDPENVDVVVVQSTTSGSEPPNPFRSPFTARPVAASLRDVDDILLEDDETIGVEDCIAKCLAFFAARQQRTFASRTIFEWLVARSWDTLRARLQRSRDNFEHGDLFDLIENWSPAIYDDISFATIPAPPSHVYDKYGLKVYRTASGKITFSLEKSNASTLINTLGRILKDVRRTLEDDPVDFATALTLVADSLLFVSCIIEHKAVKRIFTSTTLKRVLIPAWSKGHAEIVRQALEDSLDPLTLADSNFTGEYALRYVRTITSAARAVMRISSPKILPLLADVKVTVISLLKPLSVPDLSHGVTQSVVDEIQRRLVTRPRALEEAVKWVRDLAARKLDTSSCHVHPEAGVMALICYPKSRHNVYGEHNRMAMNREVSICLAQRCCALCFRLGELLNRHLDTDHLQFLLPGTHDVVLPWDPPLFGIPKSVLFQLRDELQDKLVGLAITQGGRNADTRS</sequence>
<dbReference type="OrthoDB" id="2757639at2759"/>
<protein>
    <submittedName>
        <fullName evidence="1">Uncharacterized protein</fullName>
    </submittedName>
</protein>
<evidence type="ECO:0000313" key="2">
    <source>
        <dbReference type="Proteomes" id="UP000230002"/>
    </source>
</evidence>
<gene>
    <name evidence="1" type="ORF">GSI_12116</name>
</gene>
<organism evidence="1 2">
    <name type="scientific">Ganoderma sinense ZZ0214-1</name>
    <dbReference type="NCBI Taxonomy" id="1077348"/>
    <lineage>
        <taxon>Eukaryota</taxon>
        <taxon>Fungi</taxon>
        <taxon>Dikarya</taxon>
        <taxon>Basidiomycota</taxon>
        <taxon>Agaricomycotina</taxon>
        <taxon>Agaricomycetes</taxon>
        <taxon>Polyporales</taxon>
        <taxon>Polyporaceae</taxon>
        <taxon>Ganoderma</taxon>
    </lineage>
</organism>
<accession>A0A2G8RXW7</accession>
<keyword evidence="2" id="KW-1185">Reference proteome</keyword>
<dbReference type="Proteomes" id="UP000230002">
    <property type="component" value="Unassembled WGS sequence"/>
</dbReference>
<dbReference type="EMBL" id="AYKW01000045">
    <property type="protein sequence ID" value="PIL26360.1"/>
    <property type="molecule type" value="Genomic_DNA"/>
</dbReference>
<name>A0A2G8RXW7_9APHY</name>